<proteinExistence type="predicted"/>
<organism evidence="1">
    <name type="scientific">candidate division CPR1 bacterium ADurb.Bin160</name>
    <dbReference type="NCBI Taxonomy" id="1852826"/>
    <lineage>
        <taxon>Bacteria</taxon>
        <taxon>candidate division CPR1</taxon>
    </lineage>
</organism>
<name>A0A1V5ZNW9_9BACT</name>
<dbReference type="EMBL" id="MWDB01000010">
    <property type="protein sequence ID" value="OQB41811.1"/>
    <property type="molecule type" value="Genomic_DNA"/>
</dbReference>
<comment type="caution">
    <text evidence="1">The sequence shown here is derived from an EMBL/GenBank/DDBJ whole genome shotgun (WGS) entry which is preliminary data.</text>
</comment>
<evidence type="ECO:0000313" key="1">
    <source>
        <dbReference type="EMBL" id="OQB41811.1"/>
    </source>
</evidence>
<protein>
    <submittedName>
        <fullName evidence="1">Uncharacterized protein</fullName>
    </submittedName>
</protein>
<gene>
    <name evidence="1" type="ORF">BWY04_00605</name>
</gene>
<sequence length="59" mass="6998">MAVKKTTKKKIDLEKKVDEVKGVAKETAKKVEVHSKNFFSKIGDWWIKSTWEERIYMIL</sequence>
<reference evidence="1" key="1">
    <citation type="submission" date="2017-02" db="EMBL/GenBank/DDBJ databases">
        <title>Delving into the versatile metabolic prowess of the omnipresent phylum Bacteroidetes.</title>
        <authorList>
            <person name="Nobu M.K."/>
            <person name="Mei R."/>
            <person name="Narihiro T."/>
            <person name="Kuroda K."/>
            <person name="Liu W.-T."/>
        </authorList>
    </citation>
    <scope>NUCLEOTIDE SEQUENCE</scope>
    <source>
        <strain evidence="1">ADurb.Bin160</strain>
    </source>
</reference>
<dbReference type="AlphaFoldDB" id="A0A1V5ZNW9"/>
<accession>A0A1V5ZNW9</accession>
<dbReference type="Proteomes" id="UP000485621">
    <property type="component" value="Unassembled WGS sequence"/>
</dbReference>